<evidence type="ECO:0000259" key="1">
    <source>
        <dbReference type="SMART" id="SM01022"/>
    </source>
</evidence>
<keyword evidence="2" id="KW-0614">Plasmid</keyword>
<name>A0ABY6P5L0_9NOCA</name>
<dbReference type="InterPro" id="IPR015947">
    <property type="entry name" value="PUA-like_sf"/>
</dbReference>
<accession>A0ABY6P5L0</accession>
<dbReference type="EMBL" id="CP110617">
    <property type="protein sequence ID" value="UZJ26937.1"/>
    <property type="molecule type" value="Genomic_DNA"/>
</dbReference>
<geneLocation type="plasmid" evidence="2 3">
    <name>unnamed2</name>
</geneLocation>
<dbReference type="SMART" id="SM01022">
    <property type="entry name" value="ASCH"/>
    <property type="match status" value="1"/>
</dbReference>
<dbReference type="RefSeq" id="WP_265385041.1">
    <property type="nucleotide sequence ID" value="NZ_CP110617.1"/>
</dbReference>
<sequence>MMFAHELREPVAGGEITVSIRLWSRLKVKVGGRYATAGVVIEIDSVELLPFSAVTSEDVRRAGECDLETLRSRAAHAGPITDETLVYRIEFHVT</sequence>
<dbReference type="InterPro" id="IPR007374">
    <property type="entry name" value="ASCH_domain"/>
</dbReference>
<protein>
    <recommendedName>
        <fullName evidence="1">ASCH domain-containing protein</fullName>
    </recommendedName>
</protein>
<organism evidence="2 3">
    <name type="scientific">Rhodococcus antarcticus</name>
    <dbReference type="NCBI Taxonomy" id="2987751"/>
    <lineage>
        <taxon>Bacteria</taxon>
        <taxon>Bacillati</taxon>
        <taxon>Actinomycetota</taxon>
        <taxon>Actinomycetes</taxon>
        <taxon>Mycobacteriales</taxon>
        <taxon>Nocardiaceae</taxon>
        <taxon>Rhodococcus</taxon>
    </lineage>
</organism>
<evidence type="ECO:0000313" key="3">
    <source>
        <dbReference type="Proteomes" id="UP001164965"/>
    </source>
</evidence>
<reference evidence="2" key="1">
    <citation type="submission" date="2022-10" db="EMBL/GenBank/DDBJ databases">
        <title>Rhodococcus sp.75.</title>
        <authorList>
            <person name="Sun M."/>
        </authorList>
    </citation>
    <scope>NUCLEOTIDE SEQUENCE</scope>
    <source>
        <strain evidence="2">75</strain>
        <plasmid evidence="2">unnamed2</plasmid>
    </source>
</reference>
<evidence type="ECO:0000313" key="2">
    <source>
        <dbReference type="EMBL" id="UZJ26937.1"/>
    </source>
</evidence>
<dbReference type="Proteomes" id="UP001164965">
    <property type="component" value="Plasmid unnamed2"/>
</dbReference>
<proteinExistence type="predicted"/>
<feature type="domain" description="ASCH" evidence="1">
    <location>
        <begin position="1"/>
        <end position="94"/>
    </location>
</feature>
<keyword evidence="3" id="KW-1185">Reference proteome</keyword>
<dbReference type="SUPFAM" id="SSF88697">
    <property type="entry name" value="PUA domain-like"/>
    <property type="match status" value="1"/>
</dbReference>
<gene>
    <name evidence="2" type="ORF">RHODO2019_18790</name>
</gene>